<dbReference type="SUPFAM" id="SSF54001">
    <property type="entry name" value="Cysteine proteinases"/>
    <property type="match status" value="1"/>
</dbReference>
<dbReference type="Pfam" id="PF01841">
    <property type="entry name" value="Transglut_core"/>
    <property type="match status" value="1"/>
</dbReference>
<reference evidence="2 3" key="1">
    <citation type="submission" date="2017-08" db="EMBL/GenBank/DDBJ databases">
        <title>Infants hospitalized years apart are colonized by the same room-sourced microbial strains.</title>
        <authorList>
            <person name="Brooks B."/>
            <person name="Olm M.R."/>
            <person name="Firek B.A."/>
            <person name="Baker R."/>
            <person name="Thomas B.C."/>
            <person name="Morowitz M.J."/>
            <person name="Banfield J.F."/>
        </authorList>
    </citation>
    <scope>NUCLEOTIDE SEQUENCE [LARGE SCALE GENOMIC DNA]</scope>
    <source>
        <strain evidence="2">S2_003_000_R2_11</strain>
    </source>
</reference>
<dbReference type="InterPro" id="IPR013589">
    <property type="entry name" value="Bac_transglu_N"/>
</dbReference>
<protein>
    <submittedName>
        <fullName evidence="2">Transglutaminase</fullName>
    </submittedName>
</protein>
<evidence type="ECO:0000259" key="1">
    <source>
        <dbReference type="SMART" id="SM00460"/>
    </source>
</evidence>
<dbReference type="Pfam" id="PF08379">
    <property type="entry name" value="Bact_transglu_N"/>
    <property type="match status" value="1"/>
</dbReference>
<dbReference type="Proteomes" id="UP000248975">
    <property type="component" value="Unassembled WGS sequence"/>
</dbReference>
<organism evidence="2 3">
    <name type="scientific">Cereibacter sphaeroides</name>
    <name type="common">Rhodobacter sphaeroides</name>
    <dbReference type="NCBI Taxonomy" id="1063"/>
    <lineage>
        <taxon>Bacteria</taxon>
        <taxon>Pseudomonadati</taxon>
        <taxon>Pseudomonadota</taxon>
        <taxon>Alphaproteobacteria</taxon>
        <taxon>Rhodobacterales</taxon>
        <taxon>Paracoccaceae</taxon>
        <taxon>Cereibacter</taxon>
    </lineage>
</organism>
<evidence type="ECO:0000313" key="3">
    <source>
        <dbReference type="Proteomes" id="UP000248975"/>
    </source>
</evidence>
<proteinExistence type="predicted"/>
<comment type="caution">
    <text evidence="2">The sequence shown here is derived from an EMBL/GenBank/DDBJ whole genome shotgun (WGS) entry which is preliminary data.</text>
</comment>
<dbReference type="SMART" id="SM00460">
    <property type="entry name" value="TGc"/>
    <property type="match status" value="1"/>
</dbReference>
<name>A0A2W5RYE6_CERSP</name>
<dbReference type="PANTHER" id="PTHR33490:SF7">
    <property type="entry name" value="BLR2979 PROTEIN"/>
    <property type="match status" value="1"/>
</dbReference>
<dbReference type="InterPro" id="IPR002931">
    <property type="entry name" value="Transglutaminase-like"/>
</dbReference>
<dbReference type="Gene3D" id="3.10.620.30">
    <property type="match status" value="1"/>
</dbReference>
<evidence type="ECO:0000313" key="2">
    <source>
        <dbReference type="EMBL" id="PZQ95661.1"/>
    </source>
</evidence>
<gene>
    <name evidence="2" type="ORF">DI533_18655</name>
</gene>
<dbReference type="PANTHER" id="PTHR33490">
    <property type="entry name" value="BLR5614 PROTEIN-RELATED"/>
    <property type="match status" value="1"/>
</dbReference>
<dbReference type="InterPro" id="IPR038765">
    <property type="entry name" value="Papain-like_cys_pep_sf"/>
</dbReference>
<dbReference type="AlphaFoldDB" id="A0A2W5RYE6"/>
<accession>A0A2W5RYE6</accession>
<sequence>MIYDIVLKLSYSYANPAIGGRHLVRMMPADLTGEQRLIAGHLDITPAPAERTDRVDFFGNRASDVAFRGAISRIQMRLKARVDRFAPLPLPGPSDLLSDLPASIAASHSLAPDSPVHFLASSPLVPADNPTLDYARDASAGFATAIDAVTAVGEALHRDFTYDPEATDVDTPLAEAFAARHGVCQDFSHIMIACLRGLGIPAGYVSGLLRTTPPPGRARLEGADAMHAWVRAWCGPNAGWYEYDPTNAIPAGESHIVIARGRDYSDVSPIKGILRLTGKQTGRHAVDVIPLQG</sequence>
<dbReference type="EMBL" id="QFQS01000006">
    <property type="protein sequence ID" value="PZQ95661.1"/>
    <property type="molecule type" value="Genomic_DNA"/>
</dbReference>
<feature type="domain" description="Transglutaminase-like" evidence="1">
    <location>
        <begin position="176"/>
        <end position="247"/>
    </location>
</feature>